<comment type="caution">
    <text evidence="1">The sequence shown here is derived from an EMBL/GenBank/DDBJ whole genome shotgun (WGS) entry which is preliminary data.</text>
</comment>
<dbReference type="Pfam" id="PF11518">
    <property type="entry name" value="DUF3221"/>
    <property type="match status" value="1"/>
</dbReference>
<dbReference type="EMBL" id="LQQY01000009">
    <property type="protein sequence ID" value="KZE51090.1"/>
    <property type="molecule type" value="Genomic_DNA"/>
</dbReference>
<dbReference type="Proteomes" id="UP000076510">
    <property type="component" value="Unassembled WGS sequence"/>
</dbReference>
<name>A0A161TIN8_9BACI</name>
<organism evidence="1 2">
    <name type="scientific">Rossellomorea marisflavi</name>
    <dbReference type="NCBI Taxonomy" id="189381"/>
    <lineage>
        <taxon>Bacteria</taxon>
        <taxon>Bacillati</taxon>
        <taxon>Bacillota</taxon>
        <taxon>Bacilli</taxon>
        <taxon>Bacillales</taxon>
        <taxon>Bacillaceae</taxon>
        <taxon>Rossellomorea</taxon>
    </lineage>
</organism>
<dbReference type="OrthoDB" id="2968216at2"/>
<evidence type="ECO:0000313" key="1">
    <source>
        <dbReference type="EMBL" id="KZE51090.1"/>
    </source>
</evidence>
<proteinExistence type="predicted"/>
<evidence type="ECO:0008006" key="3">
    <source>
        <dbReference type="Google" id="ProtNLM"/>
    </source>
</evidence>
<reference evidence="2" key="1">
    <citation type="submission" date="2016-01" db="EMBL/GenBank/DDBJ databases">
        <title>Whole genome sequencing of Bhargavaea cecembensis T14.</title>
        <authorList>
            <person name="Hong K.W."/>
        </authorList>
    </citation>
    <scope>NUCLEOTIDE SEQUENCE [LARGE SCALE GENOMIC DNA]</scope>
    <source>
        <strain evidence="2">M19</strain>
    </source>
</reference>
<dbReference type="Gene3D" id="2.40.50.140">
    <property type="entry name" value="Nucleic acid-binding proteins"/>
    <property type="match status" value="1"/>
</dbReference>
<gene>
    <name evidence="1" type="ORF">AV649_17140</name>
</gene>
<sequence length="118" mass="13433">MNRVYILLTALLFFILLFYAGELSQKAKIKQGAMTMQGMLVMGNGQIYLVGDDDVSKEEVESVSINEVIGRYGSVAKLDIQNHSFFKRLQTGDRVKIWYTEVQESFPSKIHVLKLEVL</sequence>
<dbReference type="AlphaFoldDB" id="A0A161TIN8"/>
<evidence type="ECO:0000313" key="2">
    <source>
        <dbReference type="Proteomes" id="UP000076510"/>
    </source>
</evidence>
<protein>
    <recommendedName>
        <fullName evidence="3">DUF3221 domain-containing protein</fullName>
    </recommendedName>
</protein>
<accession>A0A161TIN8</accession>
<dbReference type="InterPro" id="IPR021598">
    <property type="entry name" value="DUF3221"/>
</dbReference>
<dbReference type="RefSeq" id="WP_063190997.1">
    <property type="nucleotide sequence ID" value="NZ_JBLGCT010000001.1"/>
</dbReference>
<dbReference type="InterPro" id="IPR012340">
    <property type="entry name" value="NA-bd_OB-fold"/>
</dbReference>